<accession>A0A6L2PIS2</accession>
<gene>
    <name evidence="1" type="ORF">Cfor_05472</name>
</gene>
<comment type="caution">
    <text evidence="1">The sequence shown here is derived from an EMBL/GenBank/DDBJ whole genome shotgun (WGS) entry which is preliminary data.</text>
</comment>
<evidence type="ECO:0000313" key="1">
    <source>
        <dbReference type="EMBL" id="GFG29957.1"/>
    </source>
</evidence>
<dbReference type="InParanoid" id="A0A6L2PIS2"/>
<name>A0A6L2PIS2_COPFO</name>
<dbReference type="OrthoDB" id="6816087at2759"/>
<sequence>MLVFATEGRFLYDFLPPLLVAEHLYAVDEAVTTVPLVLMAQNRLQVVPVRDVHIAGYSHTQPLVTLLAPDVSETPKQL</sequence>
<reference evidence="2" key="1">
    <citation type="submission" date="2020-01" db="EMBL/GenBank/DDBJ databases">
        <title>Draft genome sequence of the Termite Coptotermes fromosanus.</title>
        <authorList>
            <person name="Itakura S."/>
            <person name="Yosikawa Y."/>
            <person name="Umezawa K."/>
        </authorList>
    </citation>
    <scope>NUCLEOTIDE SEQUENCE [LARGE SCALE GENOMIC DNA]</scope>
</reference>
<dbReference type="EMBL" id="BLKM01000184">
    <property type="protein sequence ID" value="GFG29957.1"/>
    <property type="molecule type" value="Genomic_DNA"/>
</dbReference>
<protein>
    <submittedName>
        <fullName evidence="1">Uncharacterized protein</fullName>
    </submittedName>
</protein>
<proteinExistence type="predicted"/>
<evidence type="ECO:0000313" key="2">
    <source>
        <dbReference type="Proteomes" id="UP000502823"/>
    </source>
</evidence>
<organism evidence="1 2">
    <name type="scientific">Coptotermes formosanus</name>
    <name type="common">Formosan subterranean termite</name>
    <dbReference type="NCBI Taxonomy" id="36987"/>
    <lineage>
        <taxon>Eukaryota</taxon>
        <taxon>Metazoa</taxon>
        <taxon>Ecdysozoa</taxon>
        <taxon>Arthropoda</taxon>
        <taxon>Hexapoda</taxon>
        <taxon>Insecta</taxon>
        <taxon>Pterygota</taxon>
        <taxon>Neoptera</taxon>
        <taxon>Polyneoptera</taxon>
        <taxon>Dictyoptera</taxon>
        <taxon>Blattodea</taxon>
        <taxon>Blattoidea</taxon>
        <taxon>Termitoidae</taxon>
        <taxon>Rhinotermitidae</taxon>
        <taxon>Coptotermes</taxon>
    </lineage>
</organism>
<dbReference type="AlphaFoldDB" id="A0A6L2PIS2"/>
<keyword evidence="2" id="KW-1185">Reference proteome</keyword>
<dbReference type="Proteomes" id="UP000502823">
    <property type="component" value="Unassembled WGS sequence"/>
</dbReference>